<evidence type="ECO:0000256" key="1">
    <source>
        <dbReference type="SAM" id="Coils"/>
    </source>
</evidence>
<name>A0AAU7E1L6_9POXV</name>
<reference evidence="2" key="2">
    <citation type="submission" date="2024-02" db="EMBL/GenBank/DDBJ databases">
        <authorList>
            <person name="Hu B."/>
        </authorList>
    </citation>
    <scope>NUCLEOTIDE SEQUENCE</scope>
    <source>
        <strain evidence="2">1A/Uganda/UGR70/2019</strain>
    </source>
</reference>
<reference evidence="2" key="1">
    <citation type="journal article" date="2024" name="Microbiome">
        <title>Substantial viral diversity in bats and rodents from East Africa: insights into evolution, recombination, and cocirculation.</title>
        <authorList>
            <person name="Wang D."/>
            <person name="Yang X."/>
            <person name="Ren Z."/>
            <person name="Hu B."/>
            <person name="Zhao H."/>
            <person name="Yang K."/>
            <person name="Shi P."/>
            <person name="Zhang Z."/>
            <person name="Feng Q."/>
            <person name="Nawenja C.V."/>
            <person name="Obanda V."/>
            <person name="Robert K."/>
            <person name="Nalikka B."/>
            <person name="Waruhiu C.N."/>
            <person name="Ochola G.O."/>
            <person name="Onyuok S.O."/>
            <person name="Ochieng H."/>
            <person name="Li B."/>
            <person name="Zhu Y."/>
            <person name="Si H."/>
            <person name="Yin J."/>
            <person name="Kristiansen K."/>
            <person name="Jin X."/>
            <person name="Xu X."/>
            <person name="Xiao M."/>
            <person name="Agwanda B."/>
            <person name="Ommeh S."/>
            <person name="Li J."/>
            <person name="Shi Z.L."/>
        </authorList>
    </citation>
    <scope>NUCLEOTIDE SEQUENCE</scope>
    <source>
        <strain evidence="2">1A/Uganda/UGR70/2019</strain>
    </source>
</reference>
<protein>
    <submittedName>
        <fullName evidence="2">MC089L</fullName>
    </submittedName>
</protein>
<proteinExistence type="predicted"/>
<organism evidence="2">
    <name type="scientific">Rousettus bat poxvirus</name>
    <dbReference type="NCBI Taxonomy" id="3141933"/>
    <lineage>
        <taxon>Viruses</taxon>
        <taxon>Varidnaviria</taxon>
        <taxon>Bamfordvirae</taxon>
        <taxon>Nucleocytoviricota</taxon>
        <taxon>Pokkesviricetes</taxon>
        <taxon>Chitovirales</taxon>
        <taxon>Poxviridae</taxon>
    </lineage>
</organism>
<feature type="coiled-coil region" evidence="1">
    <location>
        <begin position="37"/>
        <end position="71"/>
    </location>
</feature>
<keyword evidence="1" id="KW-0175">Coiled coil</keyword>
<sequence length="106" mass="11812">MLLIFFLFIFSNKAVAMRATPKFASHARYDYSAQRALVETRAEVARARGELRALDAELEEAHARARIAREIAPPAPAPTLPRAAPPLDAYKTLRLAYDFAAALRML</sequence>
<dbReference type="EMBL" id="PP711852">
    <property type="protein sequence ID" value="XBH23824.1"/>
    <property type="molecule type" value="Genomic_DNA"/>
</dbReference>
<evidence type="ECO:0000313" key="2">
    <source>
        <dbReference type="EMBL" id="XBH23824.1"/>
    </source>
</evidence>
<accession>A0AAU7E1L6</accession>